<feature type="chain" id="PRO_5043314072" evidence="1">
    <location>
        <begin position="25"/>
        <end position="158"/>
    </location>
</feature>
<keyword evidence="1" id="KW-0732">Signal</keyword>
<dbReference type="AlphaFoldDB" id="A0AAU9BYB1"/>
<dbReference type="EMBL" id="AP023447">
    <property type="protein sequence ID" value="BCL44067.1"/>
    <property type="molecule type" value="Genomic_DNA"/>
</dbReference>
<proteinExistence type="predicted"/>
<reference evidence="2" key="1">
    <citation type="journal article" date="2020" name="J Glob Antimicrob Resist">
        <title>Genomic characterization of clinical Enterobacter roggenkampii co-harboring blaIMP-1- and blaGES-5-encoding IncP6 and mcr-9-encoding IncHI2 plasmids isolated in Japan.</title>
        <authorList>
            <person name="Umeda K."/>
            <person name="Nakamura H."/>
            <person name="Fukuda A."/>
            <person name="Matsumoto Y."/>
            <person name="Motooka D."/>
            <person name="Nakamura S."/>
            <person name="Yasui Y."/>
            <person name="Yoshida H."/>
            <person name="Kawahara R."/>
        </authorList>
    </citation>
    <scope>NUCLEOTIDE SEQUENCE</scope>
    <source>
        <strain evidence="2">OIPH-N260</strain>
    </source>
</reference>
<accession>A0AAU9BYB1</accession>
<evidence type="ECO:0000256" key="1">
    <source>
        <dbReference type="SAM" id="SignalP"/>
    </source>
</evidence>
<feature type="signal peptide" evidence="1">
    <location>
        <begin position="1"/>
        <end position="24"/>
    </location>
</feature>
<sequence>MGIRLNKKAIFIAISLLVPMSGLAAPGKYEKMAVDLMDQQKFTQWQHYASATPFFAMNGRRFAMTIDDFADIVSNSFQECEDLDAYTNRKGTTDDCKSYVYKGIKEWVNLSQDKSVSDTAWKMGQRYAFNTRNPIAHKNAWDFNGMAGGIRVAKSQGY</sequence>
<protein>
    <submittedName>
        <fullName evidence="2">Uncharacterized protein</fullName>
    </submittedName>
</protein>
<gene>
    <name evidence="2" type="ORF">OIPHN260_35690</name>
</gene>
<organism evidence="2 3">
    <name type="scientific">Enterobacter roggenkampii</name>
    <dbReference type="NCBI Taxonomy" id="1812935"/>
    <lineage>
        <taxon>Bacteria</taxon>
        <taxon>Pseudomonadati</taxon>
        <taxon>Pseudomonadota</taxon>
        <taxon>Gammaproteobacteria</taxon>
        <taxon>Enterobacterales</taxon>
        <taxon>Enterobacteriaceae</taxon>
        <taxon>Enterobacter</taxon>
        <taxon>Enterobacter cloacae complex</taxon>
    </lineage>
</organism>
<evidence type="ECO:0000313" key="2">
    <source>
        <dbReference type="EMBL" id="BCL44067.1"/>
    </source>
</evidence>
<evidence type="ECO:0000313" key="3">
    <source>
        <dbReference type="Proteomes" id="UP000595858"/>
    </source>
</evidence>
<name>A0AAU9BYB1_9ENTR</name>
<dbReference type="Proteomes" id="UP000595858">
    <property type="component" value="Chromosome"/>
</dbReference>